<dbReference type="Proteomes" id="UP000001805">
    <property type="component" value="Chromosome 3, Linkage Group III"/>
</dbReference>
<evidence type="ECO:0000256" key="1">
    <source>
        <dbReference type="SAM" id="MobiDB-lite"/>
    </source>
</evidence>
<dbReference type="EMBL" id="CM002238">
    <property type="protein sequence ID" value="EAA29848.1"/>
    <property type="molecule type" value="Genomic_DNA"/>
</dbReference>
<accession>Q7S341</accession>
<dbReference type="GeneID" id="3875231"/>
<reference evidence="2 3" key="1">
    <citation type="journal article" date="2003" name="Nature">
        <title>The genome sequence of the filamentous fungus Neurospora crassa.</title>
        <authorList>
            <person name="Galagan J.E."/>
            <person name="Calvo S.E."/>
            <person name="Borkovich K.A."/>
            <person name="Selker E.U."/>
            <person name="Read N.D."/>
            <person name="Jaffe D."/>
            <person name="FitzHugh W."/>
            <person name="Ma L.J."/>
            <person name="Smirnov S."/>
            <person name="Purcell S."/>
            <person name="Rehman B."/>
            <person name="Elkins T."/>
            <person name="Engels R."/>
            <person name="Wang S."/>
            <person name="Nielsen C.B."/>
            <person name="Butler J."/>
            <person name="Endrizzi M."/>
            <person name="Qui D."/>
            <person name="Ianakiev P."/>
            <person name="Bell-Pedersen D."/>
            <person name="Nelson M.A."/>
            <person name="Werner-Washburne M."/>
            <person name="Selitrennikoff C.P."/>
            <person name="Kinsey J.A."/>
            <person name="Braun E.L."/>
            <person name="Zelter A."/>
            <person name="Schulte U."/>
            <person name="Kothe G.O."/>
            <person name="Jedd G."/>
            <person name="Mewes W."/>
            <person name="Staben C."/>
            <person name="Marcotte E."/>
            <person name="Greenberg D."/>
            <person name="Roy A."/>
            <person name="Foley K."/>
            <person name="Naylor J."/>
            <person name="Stange-Thomann N."/>
            <person name="Barrett R."/>
            <person name="Gnerre S."/>
            <person name="Kamal M."/>
            <person name="Kamvysselis M."/>
            <person name="Mauceli E."/>
            <person name="Bielke C."/>
            <person name="Rudd S."/>
            <person name="Frishman D."/>
            <person name="Krystofova S."/>
            <person name="Rasmussen C."/>
            <person name="Metzenberg R.L."/>
            <person name="Perkins D.D."/>
            <person name="Kroken S."/>
            <person name="Cogoni C."/>
            <person name="Macino G."/>
            <person name="Catcheside D."/>
            <person name="Li W."/>
            <person name="Pratt R.J."/>
            <person name="Osmani S.A."/>
            <person name="DeSouza C.P."/>
            <person name="Glass L."/>
            <person name="Orbach M.J."/>
            <person name="Berglund J.A."/>
            <person name="Voelker R."/>
            <person name="Yarden O."/>
            <person name="Plamann M."/>
            <person name="Seiler S."/>
            <person name="Dunlap J."/>
            <person name="Radford A."/>
            <person name="Aramayo R."/>
            <person name="Natvig D.O."/>
            <person name="Alex L.A."/>
            <person name="Mannhaupt G."/>
            <person name="Ebbole D.J."/>
            <person name="Freitag M."/>
            <person name="Paulsen I."/>
            <person name="Sachs M.S."/>
            <person name="Lander E.S."/>
            <person name="Nusbaum C."/>
            <person name="Birren B."/>
        </authorList>
    </citation>
    <scope>NUCLEOTIDE SEQUENCE [LARGE SCALE GENOMIC DNA]</scope>
    <source>
        <strain evidence="3">ATCC 24698 / 74-OR23-1A / CBS 708.71 / DSM 1257 / FGSC 987</strain>
    </source>
</reference>
<keyword evidence="3" id="KW-1185">Reference proteome</keyword>
<evidence type="ECO:0000313" key="3">
    <source>
        <dbReference type="Proteomes" id="UP000001805"/>
    </source>
</evidence>
<feature type="region of interest" description="Disordered" evidence="1">
    <location>
        <begin position="1"/>
        <end position="22"/>
    </location>
</feature>
<name>Q7S341_NEUCR</name>
<evidence type="ECO:0008006" key="4">
    <source>
        <dbReference type="Google" id="ProtNLM"/>
    </source>
</evidence>
<organism evidence="2 3">
    <name type="scientific">Neurospora crassa (strain ATCC 24698 / 74-OR23-1A / CBS 708.71 / DSM 1257 / FGSC 987)</name>
    <dbReference type="NCBI Taxonomy" id="367110"/>
    <lineage>
        <taxon>Eukaryota</taxon>
        <taxon>Fungi</taxon>
        <taxon>Dikarya</taxon>
        <taxon>Ascomycota</taxon>
        <taxon>Pezizomycotina</taxon>
        <taxon>Sordariomycetes</taxon>
        <taxon>Sordariomycetidae</taxon>
        <taxon>Sordariales</taxon>
        <taxon>Sordariaceae</taxon>
        <taxon>Neurospora</taxon>
    </lineage>
</organism>
<dbReference type="PaxDb" id="5141-EFNCRP00000009020"/>
<evidence type="ECO:0000313" key="2">
    <source>
        <dbReference type="EMBL" id="EAA29848.1"/>
    </source>
</evidence>
<dbReference type="OMA" id="FTKYDEF"/>
<sequence length="582" mass="64124">MGEETTSRGNDTDSAELTPPSEFLAPCPKFRVLVLGNPESTKQELFSRVFGVDLEKKLVSDAFSATHDINHPLDLQGQNKRVEIFSSPNFFFPPPPPPESGEDGSGDPSYILAYATLRIVTDFIKAHTSSDTDAPLHAIWYCVSSADPDRPISAVEQYFFDHLSGIVPRHIPVLLLFTKYDEFVSQVQMDWIKSAQEKGMSKVAVAHILRDLVYKRFEDTIGKKWGQLLKSVDSGLVLEQARRDSGFGYSFGFGYGGSDRKDVLHLDDGGVEEGGKKREVVRVLVGGGGESEQDWGGEPAWGEELAGVEEGGYGELVKRTLDGLKESKEVRRAFAAAQRCSAGVSSEFAAELASTYFDVDTGHARKLHGVDVRDIMPDFYAKAVQLFNLRDVSAVLEDPNLLVRILEATFGVDQRILVDDSLSHSSTEPSIFLGLSPHERAVLLAQGMAAVILFLHKLADVQWPHRDNSRGVLPPATITAKDVQRVIDEIERGTEKRELLEEIESSPIFTSCRMRKEVADLIYGAVEKADKGAASHYTREARGKGTVMVDDSDLQEISLSFVNDKGPDDMVLPNGLRILPLN</sequence>
<dbReference type="InParanoid" id="Q7S341"/>
<dbReference type="HOGENOM" id="CLU_455012_0_0_1"/>
<dbReference type="KEGG" id="ncr:NCU09174"/>
<gene>
    <name evidence="2" type="ORF">NCU09174</name>
</gene>
<dbReference type="RefSeq" id="XP_959084.1">
    <property type="nucleotide sequence ID" value="XM_953991.2"/>
</dbReference>
<protein>
    <recommendedName>
        <fullName evidence="4">G domain-containing protein</fullName>
    </recommendedName>
</protein>
<dbReference type="AlphaFoldDB" id="Q7S341"/>
<dbReference type="OrthoDB" id="59699at2759"/>
<proteinExistence type="predicted"/>
<dbReference type="VEuPathDB" id="FungiDB:NCU09174"/>